<dbReference type="InterPro" id="IPR045058">
    <property type="entry name" value="GIMA/IAN/Toc"/>
</dbReference>
<dbReference type="GO" id="GO:0005783">
    <property type="term" value="C:endoplasmic reticulum"/>
    <property type="evidence" value="ECO:0007669"/>
    <property type="project" value="UniProtKB-SubCell"/>
</dbReference>
<dbReference type="Proteomes" id="UP000324632">
    <property type="component" value="Chromosome 21"/>
</dbReference>
<keyword evidence="12" id="KW-0342">GTP-binding</keyword>
<comment type="function">
    <text evidence="13">Exerts an anti-apoptotic effect in the immune system and is involved in responses to infections.</text>
</comment>
<reference evidence="18 19" key="1">
    <citation type="journal article" date="2019" name="Mol. Ecol. Resour.">
        <title>Chromosome-level genome assembly of Triplophysa tibetana, a fish adapted to the harsh high-altitude environment of the Tibetan Plateau.</title>
        <authorList>
            <person name="Yang X."/>
            <person name="Liu H."/>
            <person name="Ma Z."/>
            <person name="Zou Y."/>
            <person name="Zou M."/>
            <person name="Mao Y."/>
            <person name="Li X."/>
            <person name="Wang H."/>
            <person name="Chen T."/>
            <person name="Wang W."/>
            <person name="Yang R."/>
        </authorList>
    </citation>
    <scope>NUCLEOTIDE SEQUENCE [LARGE SCALE GENOMIC DNA]</scope>
    <source>
        <strain evidence="18">TTIB1903HZAU</strain>
        <tissue evidence="18">Muscle</tissue>
    </source>
</reference>
<evidence type="ECO:0000313" key="18">
    <source>
        <dbReference type="EMBL" id="KAA0705987.1"/>
    </source>
</evidence>
<comment type="similarity">
    <text evidence="5">Belongs to the TRAFAC class TrmE-Era-EngA-EngB-Septin-like GTPase superfamily. AIG1/Toc34/Toc159-like paraseptin GTPase family. IAN subfamily.</text>
</comment>
<evidence type="ECO:0000256" key="5">
    <source>
        <dbReference type="ARBA" id="ARBA00008535"/>
    </source>
</evidence>
<dbReference type="Pfam" id="PF04548">
    <property type="entry name" value="AIG1"/>
    <property type="match status" value="1"/>
</dbReference>
<keyword evidence="19" id="KW-1185">Reference proteome</keyword>
<feature type="compositionally biased region" description="Basic and acidic residues" evidence="16">
    <location>
        <begin position="1"/>
        <end position="14"/>
    </location>
</feature>
<dbReference type="Gene3D" id="3.40.50.300">
    <property type="entry name" value="P-loop containing nucleotide triphosphate hydrolases"/>
    <property type="match status" value="1"/>
</dbReference>
<feature type="compositionally biased region" description="Basic and acidic residues" evidence="16">
    <location>
        <begin position="288"/>
        <end position="301"/>
    </location>
</feature>
<evidence type="ECO:0000256" key="4">
    <source>
        <dbReference type="ARBA" id="ARBA00004555"/>
    </source>
</evidence>
<dbReference type="GO" id="GO:0005794">
    <property type="term" value="C:Golgi apparatus"/>
    <property type="evidence" value="ECO:0007669"/>
    <property type="project" value="UniProtKB-SubCell"/>
</dbReference>
<evidence type="ECO:0000256" key="13">
    <source>
        <dbReference type="ARBA" id="ARBA00056809"/>
    </source>
</evidence>
<name>A0A5A9NC77_9TELE</name>
<comment type="subcellular location">
    <subcellularLocation>
        <location evidence="3">Cytoplasm</location>
        <location evidence="3">Cytosol</location>
    </subcellularLocation>
    <subcellularLocation>
        <location evidence="2">Endoplasmic reticulum</location>
    </subcellularLocation>
    <subcellularLocation>
        <location evidence="4">Golgi apparatus</location>
    </subcellularLocation>
    <subcellularLocation>
        <location evidence="1">Mitochondrion</location>
    </subcellularLocation>
</comment>
<evidence type="ECO:0000256" key="16">
    <source>
        <dbReference type="SAM" id="MobiDB-lite"/>
    </source>
</evidence>
<dbReference type="PANTHER" id="PTHR10903">
    <property type="entry name" value="GTPASE, IMAP FAMILY MEMBER-RELATED"/>
    <property type="match status" value="1"/>
</dbReference>
<protein>
    <recommendedName>
        <fullName evidence="14">GTPase IMAP family member 8</fullName>
    </recommendedName>
    <alternativeName>
        <fullName evidence="15">Immune-associated nucleotide-binding protein 9</fullName>
    </alternativeName>
</protein>
<evidence type="ECO:0000313" key="19">
    <source>
        <dbReference type="Proteomes" id="UP000324632"/>
    </source>
</evidence>
<feature type="compositionally biased region" description="Acidic residues" evidence="16">
    <location>
        <begin position="15"/>
        <end position="31"/>
    </location>
</feature>
<organism evidence="18 19">
    <name type="scientific">Triplophysa tibetana</name>
    <dbReference type="NCBI Taxonomy" id="1572043"/>
    <lineage>
        <taxon>Eukaryota</taxon>
        <taxon>Metazoa</taxon>
        <taxon>Chordata</taxon>
        <taxon>Craniata</taxon>
        <taxon>Vertebrata</taxon>
        <taxon>Euteleostomi</taxon>
        <taxon>Actinopterygii</taxon>
        <taxon>Neopterygii</taxon>
        <taxon>Teleostei</taxon>
        <taxon>Ostariophysi</taxon>
        <taxon>Cypriniformes</taxon>
        <taxon>Nemacheilidae</taxon>
        <taxon>Triplophysa</taxon>
    </lineage>
</organism>
<evidence type="ECO:0000256" key="9">
    <source>
        <dbReference type="ARBA" id="ARBA00022824"/>
    </source>
</evidence>
<evidence type="ECO:0000256" key="11">
    <source>
        <dbReference type="ARBA" id="ARBA00023128"/>
    </source>
</evidence>
<keyword evidence="6" id="KW-0963">Cytoplasm</keyword>
<accession>A0A5A9NC77</accession>
<dbReference type="EMBL" id="SOYY01000021">
    <property type="protein sequence ID" value="KAA0705987.1"/>
    <property type="molecule type" value="Genomic_DNA"/>
</dbReference>
<feature type="region of interest" description="Disordered" evidence="16">
    <location>
        <begin position="1"/>
        <end position="38"/>
    </location>
</feature>
<dbReference type="PANTHER" id="PTHR10903:SF190">
    <property type="entry name" value="GTPASE IMAP FAMILY MEMBER 4-LIKE"/>
    <property type="match status" value="1"/>
</dbReference>
<dbReference type="AlphaFoldDB" id="A0A5A9NC77"/>
<evidence type="ECO:0000256" key="7">
    <source>
        <dbReference type="ARBA" id="ARBA00022737"/>
    </source>
</evidence>
<dbReference type="GO" id="GO:0005739">
    <property type="term" value="C:mitochondrion"/>
    <property type="evidence" value="ECO:0007669"/>
    <property type="project" value="UniProtKB-SubCell"/>
</dbReference>
<proteinExistence type="inferred from homology"/>
<dbReference type="PROSITE" id="PS51720">
    <property type="entry name" value="G_AIG1"/>
    <property type="match status" value="1"/>
</dbReference>
<evidence type="ECO:0000256" key="2">
    <source>
        <dbReference type="ARBA" id="ARBA00004240"/>
    </source>
</evidence>
<evidence type="ECO:0000256" key="12">
    <source>
        <dbReference type="ARBA" id="ARBA00023134"/>
    </source>
</evidence>
<evidence type="ECO:0000259" key="17">
    <source>
        <dbReference type="PROSITE" id="PS51720"/>
    </source>
</evidence>
<keyword evidence="8" id="KW-0547">Nucleotide-binding</keyword>
<dbReference type="SUPFAM" id="SSF52540">
    <property type="entry name" value="P-loop containing nucleoside triphosphate hydrolases"/>
    <property type="match status" value="1"/>
</dbReference>
<dbReference type="GO" id="GO:0005525">
    <property type="term" value="F:GTP binding"/>
    <property type="evidence" value="ECO:0007669"/>
    <property type="project" value="UniProtKB-KW"/>
</dbReference>
<evidence type="ECO:0000256" key="10">
    <source>
        <dbReference type="ARBA" id="ARBA00023034"/>
    </source>
</evidence>
<keyword evidence="7" id="KW-0677">Repeat</keyword>
<evidence type="ECO:0000256" key="1">
    <source>
        <dbReference type="ARBA" id="ARBA00004173"/>
    </source>
</evidence>
<comment type="caution">
    <text evidence="18">The sequence shown here is derived from an EMBL/GenBank/DDBJ whole genome shotgun (WGS) entry which is preliminary data.</text>
</comment>
<evidence type="ECO:0000256" key="14">
    <source>
        <dbReference type="ARBA" id="ARBA00073539"/>
    </source>
</evidence>
<gene>
    <name evidence="18" type="ORF">E1301_Tti004750</name>
</gene>
<dbReference type="GO" id="GO:0005829">
    <property type="term" value="C:cytosol"/>
    <property type="evidence" value="ECO:0007669"/>
    <property type="project" value="UniProtKB-SubCell"/>
</dbReference>
<evidence type="ECO:0000256" key="8">
    <source>
        <dbReference type="ARBA" id="ARBA00022741"/>
    </source>
</evidence>
<sequence length="317" mass="36147">MTLEDKLDNMKVENELDGSDEEFNDFEEDGFDSALDSSTSSGTEELCVLLLGARGSGKSSTGNTILGCHIFKTDMQLSRVTQICERAPGIIHSRNVAIIDTPGLNRIGSMEREVTREILKSISLYTPGPHVFLLVMPVGNLTNDDKSMHKLMESMFGKSIWKYTIIVFTHGDRLGDKTANDVITCSDKGLRDFIRKCSGGFVFFNNKDMDNYTYVTDLLRKIDTLLAMNGKGCYTTSFYPSERGREEDKNMEKILEKRKHEIAQKEEKLGTSCQTEFEIERERREIWRTEEEEARKRAERPSKRKSKLNAFNRKTST</sequence>
<keyword evidence="10" id="KW-0333">Golgi apparatus</keyword>
<feature type="domain" description="AIG1-type G" evidence="17">
    <location>
        <begin position="43"/>
        <end position="243"/>
    </location>
</feature>
<keyword evidence="11" id="KW-0496">Mitochondrion</keyword>
<keyword evidence="9" id="KW-0256">Endoplasmic reticulum</keyword>
<dbReference type="FunFam" id="3.40.50.300:FF:000536">
    <property type="entry name" value="GTPase IMAP family member 8"/>
    <property type="match status" value="1"/>
</dbReference>
<evidence type="ECO:0000256" key="6">
    <source>
        <dbReference type="ARBA" id="ARBA00022490"/>
    </source>
</evidence>
<feature type="region of interest" description="Disordered" evidence="16">
    <location>
        <begin position="288"/>
        <end position="317"/>
    </location>
</feature>
<dbReference type="InterPro" id="IPR027417">
    <property type="entry name" value="P-loop_NTPase"/>
</dbReference>
<evidence type="ECO:0000256" key="15">
    <source>
        <dbReference type="ARBA" id="ARBA00077278"/>
    </source>
</evidence>
<dbReference type="InterPro" id="IPR006703">
    <property type="entry name" value="G_AIG1"/>
</dbReference>
<evidence type="ECO:0000256" key="3">
    <source>
        <dbReference type="ARBA" id="ARBA00004514"/>
    </source>
</evidence>